<dbReference type="Pfam" id="PF01408">
    <property type="entry name" value="GFO_IDH_MocA"/>
    <property type="match status" value="1"/>
</dbReference>
<protein>
    <recommendedName>
        <fullName evidence="5">Oxidoreductase</fullName>
    </recommendedName>
</protein>
<dbReference type="PANTHER" id="PTHR43249:SF1">
    <property type="entry name" value="D-GLUCOSIDE 3-DEHYDROGENASE"/>
    <property type="match status" value="1"/>
</dbReference>
<dbReference type="InterPro" id="IPR000683">
    <property type="entry name" value="Gfo/Idh/MocA-like_OxRdtase_N"/>
</dbReference>
<evidence type="ECO:0000313" key="4">
    <source>
        <dbReference type="Proteomes" id="UP000244896"/>
    </source>
</evidence>
<proteinExistence type="predicted"/>
<keyword evidence="4" id="KW-1185">Reference proteome</keyword>
<reference evidence="3 4" key="1">
    <citation type="journal article" date="2018" name="Syst. Appl. Microbiol.">
        <title>Ereboglobus luteus gen. nov. sp. nov. from cockroach guts, and new insights into the oxygen relationship of the genera Opitutus and Didymococcus (Verrucomicrobia: Opitutaceae).</title>
        <authorList>
            <person name="Tegtmeier D."/>
            <person name="Belitz A."/>
            <person name="Radek R."/>
            <person name="Heimerl T."/>
            <person name="Brune A."/>
        </authorList>
    </citation>
    <scope>NUCLEOTIDE SEQUENCE [LARGE SCALE GENOMIC DNA]</scope>
    <source>
        <strain evidence="3 4">Ho45</strain>
    </source>
</reference>
<feature type="domain" description="Gfo/Idh/MocA-like oxidoreductase C-terminal" evidence="2">
    <location>
        <begin position="167"/>
        <end position="344"/>
    </location>
</feature>
<dbReference type="SUPFAM" id="SSF51735">
    <property type="entry name" value="NAD(P)-binding Rossmann-fold domains"/>
    <property type="match status" value="1"/>
</dbReference>
<dbReference type="InterPro" id="IPR004104">
    <property type="entry name" value="Gfo/Idh/MocA-like_OxRdtase_C"/>
</dbReference>
<dbReference type="InterPro" id="IPR052515">
    <property type="entry name" value="Gfo/Idh/MocA_Oxidoreductase"/>
</dbReference>
<organism evidence="3 4">
    <name type="scientific">Ereboglobus luteus</name>
    <dbReference type="NCBI Taxonomy" id="1796921"/>
    <lineage>
        <taxon>Bacteria</taxon>
        <taxon>Pseudomonadati</taxon>
        <taxon>Verrucomicrobiota</taxon>
        <taxon>Opitutia</taxon>
        <taxon>Opitutales</taxon>
        <taxon>Opitutaceae</taxon>
        <taxon>Ereboglobus</taxon>
    </lineage>
</organism>
<dbReference type="Gene3D" id="3.30.360.10">
    <property type="entry name" value="Dihydrodipicolinate Reductase, domain 2"/>
    <property type="match status" value="1"/>
</dbReference>
<dbReference type="RefSeq" id="WP_108823951.1">
    <property type="nucleotide sequence ID" value="NZ_CP023004.1"/>
</dbReference>
<dbReference type="EMBL" id="CP023004">
    <property type="protein sequence ID" value="AWI08145.1"/>
    <property type="molecule type" value="Genomic_DNA"/>
</dbReference>
<dbReference type="OrthoDB" id="9781966at2"/>
<dbReference type="Proteomes" id="UP000244896">
    <property type="component" value="Chromosome"/>
</dbReference>
<evidence type="ECO:0000259" key="1">
    <source>
        <dbReference type="Pfam" id="PF01408"/>
    </source>
</evidence>
<dbReference type="KEGG" id="elut:CKA38_01695"/>
<feature type="domain" description="Gfo/Idh/MocA-like oxidoreductase N-terminal" evidence="1">
    <location>
        <begin position="5"/>
        <end position="125"/>
    </location>
</feature>
<dbReference type="AlphaFoldDB" id="A0A2U8E033"/>
<gene>
    <name evidence="3" type="ORF">CKA38_01695</name>
</gene>
<dbReference type="PANTHER" id="PTHR43249">
    <property type="entry name" value="UDP-N-ACETYL-2-AMINO-2-DEOXY-D-GLUCURONATE OXIDASE"/>
    <property type="match status" value="1"/>
</dbReference>
<sequence>MKSNIRMGLFGCNMYRTRDLLEAAKAAAPGVVEVTACFDIDPARAEHAAKTYGGRVFKDEESFLACADVDVVLISLPAYLHAGAFARTARAGKDIYLEKPLCVNADGRSVIFDAMKNYTGRCYVGLSYRHVAPFKKVAEILRRPEAGRIIGAHHHWLAPASKTPVKPEHIGWRQRFDQSGGQLIHHCCHLLDWFWWIGGPMSSVTAASYTPPNVQFPHEERELTASFLYKNGGMAVFNLSQDSHQYVQYGTVHAENLGIQYQWGKDTFVRVYKTRARAADETYEWSLSNEPGDGGELDRNSSQMKDFIDAYLAGKPMPINIEDGIRVYDYGCAARESHESGCRMNIEAAGSKDYTPKRSIQP</sequence>
<dbReference type="Pfam" id="PF02894">
    <property type="entry name" value="GFO_IDH_MocA_C"/>
    <property type="match status" value="1"/>
</dbReference>
<evidence type="ECO:0000313" key="3">
    <source>
        <dbReference type="EMBL" id="AWI08145.1"/>
    </source>
</evidence>
<dbReference type="Gene3D" id="3.40.50.720">
    <property type="entry name" value="NAD(P)-binding Rossmann-like Domain"/>
    <property type="match status" value="1"/>
</dbReference>
<dbReference type="SUPFAM" id="SSF55347">
    <property type="entry name" value="Glyceraldehyde-3-phosphate dehydrogenase-like, C-terminal domain"/>
    <property type="match status" value="1"/>
</dbReference>
<dbReference type="GO" id="GO:0000166">
    <property type="term" value="F:nucleotide binding"/>
    <property type="evidence" value="ECO:0007669"/>
    <property type="project" value="InterPro"/>
</dbReference>
<evidence type="ECO:0000259" key="2">
    <source>
        <dbReference type="Pfam" id="PF02894"/>
    </source>
</evidence>
<accession>A0A2U8E033</accession>
<dbReference type="InterPro" id="IPR036291">
    <property type="entry name" value="NAD(P)-bd_dom_sf"/>
</dbReference>
<evidence type="ECO:0008006" key="5">
    <source>
        <dbReference type="Google" id="ProtNLM"/>
    </source>
</evidence>
<name>A0A2U8E033_9BACT</name>